<sequence>MATNASHKMPLLIGNPGGGGAGGGGPDGGAACVKTADRIASKVKVSFFGMGFIIVKYIKNFLIACLS</sequence>
<dbReference type="KEGG" id="fpc:FPSM_00261"/>
<dbReference type="KEGG" id="fpv:IA03_01080"/>
<dbReference type="KEGG" id="fpk:IA06_01085"/>
<dbReference type="AlphaFoldDB" id="A0A075RQM5"/>
<evidence type="ECO:0000313" key="1">
    <source>
        <dbReference type="EMBL" id="QRE04490.1"/>
    </source>
</evidence>
<dbReference type="EMBL" id="CP059075">
    <property type="protein sequence ID" value="QRE04490.1"/>
    <property type="molecule type" value="Genomic_DNA"/>
</dbReference>
<accession>A0A075RQM5</accession>
<dbReference type="RefSeq" id="WP_034100049.1">
    <property type="nucleotide sequence ID" value="NZ_BJSX01000009.1"/>
</dbReference>
<evidence type="ECO:0000313" key="2">
    <source>
        <dbReference type="Proteomes" id="UP000596329"/>
    </source>
</evidence>
<organism evidence="1 2">
    <name type="scientific">Flavobacterium psychrophilum</name>
    <dbReference type="NCBI Taxonomy" id="96345"/>
    <lineage>
        <taxon>Bacteria</taxon>
        <taxon>Pseudomonadati</taxon>
        <taxon>Bacteroidota</taxon>
        <taxon>Flavobacteriia</taxon>
        <taxon>Flavobacteriales</taxon>
        <taxon>Flavobacteriaceae</taxon>
        <taxon>Flavobacterium</taxon>
    </lineage>
</organism>
<dbReference type="Proteomes" id="UP000596329">
    <property type="component" value="Chromosome"/>
</dbReference>
<dbReference type="KEGG" id="fpw:IA04_01065"/>
<proteinExistence type="predicted"/>
<name>A0A075RQM5_FLAPS</name>
<protein>
    <submittedName>
        <fullName evidence="1">Uncharacterized protein</fullName>
    </submittedName>
</protein>
<dbReference type="GeneID" id="66553863"/>
<dbReference type="KEGG" id="fpq:IB65_01075"/>
<gene>
    <name evidence="1" type="ORF">H0H26_02485</name>
</gene>
<reference evidence="1 2" key="1">
    <citation type="submission" date="2020-07" db="EMBL/GenBank/DDBJ databases">
        <title>Genomic characterization of Flavobacterium psychrophilum strains.</title>
        <authorList>
            <person name="Castillo D."/>
            <person name="Jorgensen J."/>
            <person name="Middelboe M."/>
        </authorList>
    </citation>
    <scope>NUCLEOTIDE SEQUENCE [LARGE SCALE GENOMIC DNA]</scope>
    <source>
        <strain evidence="1 2">FPS-R7</strain>
    </source>
</reference>